<feature type="transmembrane region" description="Helical" evidence="6">
    <location>
        <begin position="318"/>
        <end position="337"/>
    </location>
</feature>
<dbReference type="GO" id="GO:0014069">
    <property type="term" value="C:postsynaptic density"/>
    <property type="evidence" value="ECO:0007669"/>
    <property type="project" value="TreeGrafter"/>
</dbReference>
<feature type="region of interest" description="Disordered" evidence="5">
    <location>
        <begin position="403"/>
        <end position="498"/>
    </location>
</feature>
<dbReference type="InterPro" id="IPR000859">
    <property type="entry name" value="CUB_dom"/>
</dbReference>
<name>A0A8C5AE53_GADMO</name>
<dbReference type="SUPFAM" id="SSF49854">
    <property type="entry name" value="Spermadhesin, CUB domain"/>
    <property type="match status" value="2"/>
</dbReference>
<evidence type="ECO:0000259" key="7">
    <source>
        <dbReference type="PROSITE" id="PS01180"/>
    </source>
</evidence>
<evidence type="ECO:0000313" key="9">
    <source>
        <dbReference type="Proteomes" id="UP000694546"/>
    </source>
</evidence>
<evidence type="ECO:0000256" key="3">
    <source>
        <dbReference type="PROSITE-ProRule" id="PRU00059"/>
    </source>
</evidence>
<proteinExistence type="predicted"/>
<dbReference type="InterPro" id="IPR023415">
    <property type="entry name" value="LDLR_class-A_CS"/>
</dbReference>
<dbReference type="Proteomes" id="UP000694546">
    <property type="component" value="Chromosome 14"/>
</dbReference>
<feature type="domain" description="CUB" evidence="7">
    <location>
        <begin position="13"/>
        <end position="127"/>
    </location>
</feature>
<feature type="compositionally biased region" description="Low complexity" evidence="5">
    <location>
        <begin position="415"/>
        <end position="432"/>
    </location>
</feature>
<keyword evidence="6" id="KW-1133">Transmembrane helix</keyword>
<dbReference type="SMART" id="SM00042">
    <property type="entry name" value="CUB"/>
    <property type="match status" value="2"/>
</dbReference>
<keyword evidence="6" id="KW-0812">Transmembrane</keyword>
<feature type="disulfide bond" evidence="4">
    <location>
        <begin position="273"/>
        <end position="291"/>
    </location>
</feature>
<dbReference type="SMART" id="SM00192">
    <property type="entry name" value="LDLa"/>
    <property type="match status" value="1"/>
</dbReference>
<sequence length="562" mass="63075">MNHGGQSPAQNACGPWVRNINGGVFASPNYPNTYPPNKECVYILEALPRQRVQLAFDKSYYIEPSFECRFDHIEIRDGPFGFSPLISRFCGGKNPGLVTSTGRFMWIKFTSDEELEGLGFRSKYTFIADPDFHLHVGGLLNPIPECQFEMAGSDGVIRSSQVEEQDQVKPGEALDCIWIIRAPPQSKIYLRFMEYQMEHSNECKKNFVAVYDGSSAIENLKAKFCSTVANDVMLDSGVGVVRMWADEKSRLSRFRMLFTSFVDPPCSANTFFCHSNMCINNSLVCNGVQNCVYPWDENHCKEKRYKGLFHQITRTHGTVIGVSSGVVLVLLIISIFVQMKQPRKKVVARRPGVFNKAGFQEVFDPPHYELFSLRDKEVSSDLADLSEELDSFQKLRRSSTLSRCVHEHHCGSQASSDGGRRSQTGGRSQTGRRSQKGGGGVRRGEVESDGGRWSQPGEGGVRRGEEESDEEESGGINTKAPDRPEIRLHLPPEDSEEERVGDKWFSWSSDWCMVSSSWQHHLTGMETLTLLGCLGNQDAIGKLEEATVEIFVFTLSPVMQRL</sequence>
<dbReference type="AlphaFoldDB" id="A0A8C5AE53"/>
<feature type="domain" description="CUB" evidence="7">
    <location>
        <begin position="146"/>
        <end position="261"/>
    </location>
</feature>
<dbReference type="PANTHER" id="PTHR24251">
    <property type="entry name" value="OVOCHYMASE-RELATED"/>
    <property type="match status" value="1"/>
</dbReference>
<dbReference type="CDD" id="cd00112">
    <property type="entry name" value="LDLa"/>
    <property type="match status" value="1"/>
</dbReference>
<dbReference type="Gene3D" id="2.60.120.290">
    <property type="entry name" value="Spermadhesin, CUB domain"/>
    <property type="match status" value="2"/>
</dbReference>
<dbReference type="Pfam" id="PF00431">
    <property type="entry name" value="CUB"/>
    <property type="match status" value="2"/>
</dbReference>
<dbReference type="InterPro" id="IPR035914">
    <property type="entry name" value="Sperma_CUB_dom_sf"/>
</dbReference>
<evidence type="ECO:0000256" key="1">
    <source>
        <dbReference type="ARBA" id="ARBA00022737"/>
    </source>
</evidence>
<keyword evidence="6" id="KW-0472">Membrane</keyword>
<reference evidence="8" key="2">
    <citation type="submission" date="2025-09" db="UniProtKB">
        <authorList>
            <consortium name="Ensembl"/>
        </authorList>
    </citation>
    <scope>IDENTIFICATION</scope>
</reference>
<dbReference type="PROSITE" id="PS01180">
    <property type="entry name" value="CUB"/>
    <property type="match status" value="2"/>
</dbReference>
<keyword evidence="1" id="KW-0677">Repeat</keyword>
<reference evidence="8" key="1">
    <citation type="submission" date="2025-08" db="UniProtKB">
        <authorList>
            <consortium name="Ensembl"/>
        </authorList>
    </citation>
    <scope>IDENTIFICATION</scope>
</reference>
<evidence type="ECO:0000256" key="6">
    <source>
        <dbReference type="SAM" id="Phobius"/>
    </source>
</evidence>
<evidence type="ECO:0000256" key="2">
    <source>
        <dbReference type="ARBA" id="ARBA00023157"/>
    </source>
</evidence>
<feature type="disulfide bond" evidence="4">
    <location>
        <begin position="266"/>
        <end position="278"/>
    </location>
</feature>
<feature type="compositionally biased region" description="Basic and acidic residues" evidence="5">
    <location>
        <begin position="480"/>
        <end position="498"/>
    </location>
</feature>
<dbReference type="GeneTree" id="ENSGT00940000156041"/>
<dbReference type="PANTHER" id="PTHR24251:SF26">
    <property type="entry name" value="NEUROPILIN AND TOLLOID-LIKE PROTEIN 2"/>
    <property type="match status" value="1"/>
</dbReference>
<dbReference type="InterPro" id="IPR002172">
    <property type="entry name" value="LDrepeatLR_classA_rpt"/>
</dbReference>
<evidence type="ECO:0000313" key="8">
    <source>
        <dbReference type="Ensembl" id="ENSGMOP00000028499.1"/>
    </source>
</evidence>
<dbReference type="Ensembl" id="ENSGMOT00000027615.1">
    <property type="protein sequence ID" value="ENSGMOP00000028499.1"/>
    <property type="gene ID" value="ENSGMOG00000009974.2"/>
</dbReference>
<dbReference type="PROSITE" id="PS01209">
    <property type="entry name" value="LDLRA_1"/>
    <property type="match status" value="1"/>
</dbReference>
<dbReference type="InterPro" id="IPR036055">
    <property type="entry name" value="LDL_receptor-like_sf"/>
</dbReference>
<evidence type="ECO:0000256" key="5">
    <source>
        <dbReference type="SAM" id="MobiDB-lite"/>
    </source>
</evidence>
<feature type="disulfide bond" evidence="4">
    <location>
        <begin position="285"/>
        <end position="300"/>
    </location>
</feature>
<comment type="caution">
    <text evidence="3">Lacks conserved residue(s) required for the propagation of feature annotation.</text>
</comment>
<organism evidence="8 9">
    <name type="scientific">Gadus morhua</name>
    <name type="common">Atlantic cod</name>
    <dbReference type="NCBI Taxonomy" id="8049"/>
    <lineage>
        <taxon>Eukaryota</taxon>
        <taxon>Metazoa</taxon>
        <taxon>Chordata</taxon>
        <taxon>Craniata</taxon>
        <taxon>Vertebrata</taxon>
        <taxon>Euteleostomi</taxon>
        <taxon>Actinopterygii</taxon>
        <taxon>Neopterygii</taxon>
        <taxon>Teleostei</taxon>
        <taxon>Neoteleostei</taxon>
        <taxon>Acanthomorphata</taxon>
        <taxon>Zeiogadaria</taxon>
        <taxon>Gadariae</taxon>
        <taxon>Gadiformes</taxon>
        <taxon>Gadoidei</taxon>
        <taxon>Gadidae</taxon>
        <taxon>Gadus</taxon>
    </lineage>
</organism>
<protein>
    <submittedName>
        <fullName evidence="8">Neuropilin and tolloid like 2</fullName>
    </submittedName>
</protein>
<dbReference type="PROSITE" id="PS50068">
    <property type="entry name" value="LDLRA_2"/>
    <property type="match status" value="1"/>
</dbReference>
<keyword evidence="2 4" id="KW-1015">Disulfide bond</keyword>
<dbReference type="FunFam" id="2.60.120.290:FF:000013">
    <property type="entry name" value="Membrane frizzled-related protein"/>
    <property type="match status" value="1"/>
</dbReference>
<dbReference type="CDD" id="cd00041">
    <property type="entry name" value="CUB"/>
    <property type="match status" value="2"/>
</dbReference>
<keyword evidence="9" id="KW-1185">Reference proteome</keyword>
<dbReference type="SUPFAM" id="SSF57424">
    <property type="entry name" value="LDL receptor-like module"/>
    <property type="match status" value="1"/>
</dbReference>
<dbReference type="FunFam" id="2.60.120.290:FF:000016">
    <property type="entry name" value="neuropilin and tolloid-like protein 2"/>
    <property type="match status" value="1"/>
</dbReference>
<evidence type="ECO:0000256" key="4">
    <source>
        <dbReference type="PROSITE-ProRule" id="PRU00124"/>
    </source>
</evidence>
<dbReference type="GO" id="GO:0035255">
    <property type="term" value="F:ionotropic glutamate receptor binding"/>
    <property type="evidence" value="ECO:0007669"/>
    <property type="project" value="TreeGrafter"/>
</dbReference>
<dbReference type="Pfam" id="PF00057">
    <property type="entry name" value="Ldl_recept_a"/>
    <property type="match status" value="1"/>
</dbReference>
<gene>
    <name evidence="8" type="primary">NETO2</name>
</gene>
<feature type="disulfide bond" evidence="3">
    <location>
        <begin position="13"/>
        <end position="40"/>
    </location>
</feature>
<accession>A0A8C5AE53</accession>
<dbReference type="Gene3D" id="4.10.400.10">
    <property type="entry name" value="Low-density Lipoprotein Receptor"/>
    <property type="match status" value="1"/>
</dbReference>